<dbReference type="GO" id="GO:0019843">
    <property type="term" value="F:rRNA binding"/>
    <property type="evidence" value="ECO:0007669"/>
    <property type="project" value="TreeGrafter"/>
</dbReference>
<dbReference type="Pfam" id="PF00350">
    <property type="entry name" value="Dynamin_N"/>
    <property type="match status" value="1"/>
</dbReference>
<feature type="domain" description="Dynamin N-terminal" evidence="2">
    <location>
        <begin position="38"/>
        <end position="190"/>
    </location>
</feature>
<dbReference type="PANTHER" id="PTHR42698:SF1">
    <property type="entry name" value="GTPASE ERA, MITOCHONDRIAL"/>
    <property type="match status" value="1"/>
</dbReference>
<dbReference type="Proteomes" id="UP000261905">
    <property type="component" value="Unassembled WGS sequence"/>
</dbReference>
<dbReference type="AlphaFoldDB" id="A0A371PIN5"/>
<evidence type="ECO:0000313" key="3">
    <source>
        <dbReference type="EMBL" id="REK76086.1"/>
    </source>
</evidence>
<comment type="caution">
    <text evidence="3">The sequence shown here is derived from an EMBL/GenBank/DDBJ whole genome shotgun (WGS) entry which is preliminary data.</text>
</comment>
<keyword evidence="4" id="KW-1185">Reference proteome</keyword>
<evidence type="ECO:0000313" key="4">
    <source>
        <dbReference type="Proteomes" id="UP000261905"/>
    </source>
</evidence>
<evidence type="ECO:0000259" key="2">
    <source>
        <dbReference type="Pfam" id="PF00350"/>
    </source>
</evidence>
<dbReference type="EMBL" id="QUBQ01000001">
    <property type="protein sequence ID" value="REK76086.1"/>
    <property type="molecule type" value="Genomic_DNA"/>
</dbReference>
<dbReference type="OrthoDB" id="9816479at2"/>
<sequence length="774" mass="87220">MSIIKQMDQILLELPLDVAKQQEIRFLQSVYLNESMKVAFLGRFSAGKSTLINALLNRPGLLPTRTTVTTALLTEIRAGQSDKTLLVRKGTEVELGIDAIKEYTQDTEQIADVDLVSITLEKSLLPEGVVLLDTPGENSLIDRHYEEAHRAIAGCDAAVFVMDKASLTQANLLYLQMIQQFQPNLIFVLNQIDRLVKEEEGEQLVEIITRLEEELSSALGMDAVVHALSAKEGTGVDIFRSQLFEKLVSEVENFKSSTTVLRLQRLLNEASSEYAQEESLLKAVLTEGSQGIEHQRVQLDRERTQTMKIVEKEKKSLLGECQQVRAKLRGEFQQLGVRLKQAAVEASGKVNDLDSSQTAGLELQQKVLQEKSRFTTVALQEIKEHCTKGFELQLAEIEQSADMFRIPAPDLSELESRQQQRMEALHGNLERLMQRYEAAASQKDTAEPDAVMKEELNGIEEEVERIKLQLDTSYVPVYVEREVGDSNAFKKLGKDVGKLIDFAIMFVPIAGQTTAAKKLATEGLKGVTKEVLQQSANEMVKHSAKDLLRTGRIIKSQVPSNPMLDILNLASFEGVGEKIGASLDEAYRSSKIEMVEDEEHRKTFFQRKQQLELEYLQKQRSLKQVKGAVQDQKQAELRQAVEKVQLESLLREKEKEIQKLEDKLQADRQEEWGRLLRTGTQEVMLGFLDRELELINAWVEAQLHLTQRAVSEGLEEYYSEQFQVLDTKMQQLLERDQAESESLRHKLAEVRGAIVGCEQLKEALALGESVGMAG</sequence>
<dbReference type="InterPro" id="IPR005662">
    <property type="entry name" value="GTPase_Era-like"/>
</dbReference>
<accession>A0A371PIN5</accession>
<feature type="coiled-coil region" evidence="1">
    <location>
        <begin position="608"/>
        <end position="670"/>
    </location>
</feature>
<feature type="coiled-coil region" evidence="1">
    <location>
        <begin position="260"/>
        <end position="327"/>
    </location>
</feature>
<dbReference type="GO" id="GO:0005525">
    <property type="term" value="F:GTP binding"/>
    <property type="evidence" value="ECO:0007669"/>
    <property type="project" value="InterPro"/>
</dbReference>
<keyword evidence="1" id="KW-0175">Coiled coil</keyword>
<dbReference type="InterPro" id="IPR027417">
    <property type="entry name" value="P-loop_NTPase"/>
</dbReference>
<gene>
    <name evidence="3" type="ORF">DX130_03195</name>
</gene>
<dbReference type="PANTHER" id="PTHR42698">
    <property type="entry name" value="GTPASE ERA"/>
    <property type="match status" value="1"/>
</dbReference>
<organism evidence="3 4">
    <name type="scientific">Paenibacillus paeoniae</name>
    <dbReference type="NCBI Taxonomy" id="2292705"/>
    <lineage>
        <taxon>Bacteria</taxon>
        <taxon>Bacillati</taxon>
        <taxon>Bacillota</taxon>
        <taxon>Bacilli</taxon>
        <taxon>Bacillales</taxon>
        <taxon>Paenibacillaceae</taxon>
        <taxon>Paenibacillus</taxon>
    </lineage>
</organism>
<reference evidence="3 4" key="1">
    <citation type="submission" date="2018-08" db="EMBL/GenBank/DDBJ databases">
        <title>Paenibacillus sp. M4BSY-1, whole genome shotgun sequence.</title>
        <authorList>
            <person name="Tuo L."/>
        </authorList>
    </citation>
    <scope>NUCLEOTIDE SEQUENCE [LARGE SCALE GENOMIC DNA]</scope>
    <source>
        <strain evidence="3 4">M4BSY-1</strain>
    </source>
</reference>
<evidence type="ECO:0000256" key="1">
    <source>
        <dbReference type="SAM" id="Coils"/>
    </source>
</evidence>
<dbReference type="InterPro" id="IPR045063">
    <property type="entry name" value="Dynamin_N"/>
</dbReference>
<protein>
    <recommendedName>
        <fullName evidence="2">Dynamin N-terminal domain-containing protein</fullName>
    </recommendedName>
</protein>
<dbReference type="RefSeq" id="WP_116042779.1">
    <property type="nucleotide sequence ID" value="NZ_QUBQ01000001.1"/>
</dbReference>
<dbReference type="SUPFAM" id="SSF52540">
    <property type="entry name" value="P-loop containing nucleoside triphosphate hydrolases"/>
    <property type="match status" value="1"/>
</dbReference>
<dbReference type="Gene3D" id="3.40.50.300">
    <property type="entry name" value="P-loop containing nucleotide triphosphate hydrolases"/>
    <property type="match status" value="1"/>
</dbReference>
<name>A0A371PIN5_9BACL</name>
<feature type="coiled-coil region" evidence="1">
    <location>
        <begin position="415"/>
        <end position="442"/>
    </location>
</feature>
<proteinExistence type="predicted"/>
<dbReference type="GO" id="GO:0000028">
    <property type="term" value="P:ribosomal small subunit assembly"/>
    <property type="evidence" value="ECO:0007669"/>
    <property type="project" value="TreeGrafter"/>
</dbReference>
<dbReference type="GO" id="GO:0043024">
    <property type="term" value="F:ribosomal small subunit binding"/>
    <property type="evidence" value="ECO:0007669"/>
    <property type="project" value="TreeGrafter"/>
</dbReference>